<organism evidence="9 10">
    <name type="scientific">Cyberlindnera fabianii</name>
    <name type="common">Yeast</name>
    <name type="synonym">Hansenula fabianii</name>
    <dbReference type="NCBI Taxonomy" id="36022"/>
    <lineage>
        <taxon>Eukaryota</taxon>
        <taxon>Fungi</taxon>
        <taxon>Dikarya</taxon>
        <taxon>Ascomycota</taxon>
        <taxon>Saccharomycotina</taxon>
        <taxon>Saccharomycetes</taxon>
        <taxon>Phaffomycetales</taxon>
        <taxon>Phaffomycetaceae</taxon>
        <taxon>Cyberlindnera</taxon>
    </lineage>
</organism>
<evidence type="ECO:0000256" key="1">
    <source>
        <dbReference type="ARBA" id="ARBA00004477"/>
    </source>
</evidence>
<dbReference type="PROSITE" id="PS51751">
    <property type="entry name" value="EXPERA"/>
    <property type="match status" value="1"/>
</dbReference>
<feature type="transmembrane region" description="Helical" evidence="7">
    <location>
        <begin position="138"/>
        <end position="161"/>
    </location>
</feature>
<dbReference type="Proteomes" id="UP000189513">
    <property type="component" value="Unassembled WGS sequence"/>
</dbReference>
<evidence type="ECO:0000259" key="8">
    <source>
        <dbReference type="PROSITE" id="PS51751"/>
    </source>
</evidence>
<gene>
    <name evidence="9" type="ORF">BON22_5069</name>
</gene>
<comment type="subcellular location">
    <subcellularLocation>
        <location evidence="1">Endoplasmic reticulum membrane</location>
        <topology evidence="1">Multi-pass membrane protein</topology>
    </subcellularLocation>
</comment>
<name>A0A1V2KZR2_CYBFA</name>
<evidence type="ECO:0000256" key="6">
    <source>
        <dbReference type="ARBA" id="ARBA00023136"/>
    </source>
</evidence>
<dbReference type="EMBL" id="MPUK01000013">
    <property type="protein sequence ID" value="ONH65138.1"/>
    <property type="molecule type" value="Genomic_DNA"/>
</dbReference>
<accession>A0A1V2KZR2</accession>
<comment type="similarity">
    <text evidence="2">Belongs to the TMEM97/sigma-2 receptor family.</text>
</comment>
<keyword evidence="6 7" id="KW-0472">Membrane</keyword>
<evidence type="ECO:0000313" key="10">
    <source>
        <dbReference type="Proteomes" id="UP000189513"/>
    </source>
</evidence>
<sequence length="174" mass="20030">MTRFYSTQKLFTSSTKLDTFYFCYCLLHIPITILIDSALVIPTQWQPSFQKAIIEFHTSSNNDYLLLSPPDWLVVFGWVEILFQLPLFGYAALQLYKRSPTIYPLLFVYGVEAAVTTLCCLLHIVSEGGNHGLTQMEVINLFGVYLPTFVIPLFMAIDVFTREWNSPVNEKKRD</sequence>
<dbReference type="PANTHER" id="PTHR31204">
    <property type="entry name" value="SIGMA INTRACELLULAR RECEPTOR 2"/>
    <property type="match status" value="1"/>
</dbReference>
<dbReference type="OMA" id="EFKDPMV"/>
<evidence type="ECO:0000313" key="9">
    <source>
        <dbReference type="EMBL" id="ONH65138.1"/>
    </source>
</evidence>
<proteinExistence type="inferred from homology"/>
<keyword evidence="3 7" id="KW-0812">Transmembrane</keyword>
<dbReference type="InterPro" id="IPR051987">
    <property type="entry name" value="Sigma-2_receptor-like"/>
</dbReference>
<feature type="domain" description="EXPERA" evidence="8">
    <location>
        <begin position="17"/>
        <end position="156"/>
    </location>
</feature>
<dbReference type="Pfam" id="PF05241">
    <property type="entry name" value="EBP"/>
    <property type="match status" value="1"/>
</dbReference>
<feature type="transmembrane region" description="Helical" evidence="7">
    <location>
        <begin position="105"/>
        <end position="126"/>
    </location>
</feature>
<dbReference type="STRING" id="36022.A0A1V2KZR2"/>
<dbReference type="InterPro" id="IPR033118">
    <property type="entry name" value="EXPERA"/>
</dbReference>
<evidence type="ECO:0000256" key="7">
    <source>
        <dbReference type="PIRNR" id="PIRNR031032"/>
    </source>
</evidence>
<dbReference type="PANTHER" id="PTHR31204:SF1">
    <property type="entry name" value="SIGMA INTRACELLULAR RECEPTOR 2"/>
    <property type="match status" value="1"/>
</dbReference>
<keyword evidence="4 7" id="KW-0256">Endoplasmic reticulum</keyword>
<dbReference type="VEuPathDB" id="FungiDB:BON22_5069"/>
<keyword evidence="5 7" id="KW-1133">Transmembrane helix</keyword>
<keyword evidence="10" id="KW-1185">Reference proteome</keyword>
<evidence type="ECO:0000256" key="4">
    <source>
        <dbReference type="ARBA" id="ARBA00022824"/>
    </source>
</evidence>
<evidence type="ECO:0000256" key="3">
    <source>
        <dbReference type="ARBA" id="ARBA00022692"/>
    </source>
</evidence>
<feature type="transmembrane region" description="Helical" evidence="7">
    <location>
        <begin position="21"/>
        <end position="41"/>
    </location>
</feature>
<dbReference type="InterPro" id="IPR016964">
    <property type="entry name" value="Sigma2_recept"/>
</dbReference>
<protein>
    <recommendedName>
        <fullName evidence="7">Efficient mitochondria targeting-associated protein 19</fullName>
    </recommendedName>
</protein>
<evidence type="ECO:0000256" key="2">
    <source>
        <dbReference type="ARBA" id="ARBA00009096"/>
    </source>
</evidence>
<evidence type="ECO:0000256" key="5">
    <source>
        <dbReference type="ARBA" id="ARBA00022989"/>
    </source>
</evidence>
<reference evidence="10" key="1">
    <citation type="journal article" date="2017" name="Genome Announc.">
        <title>Genome sequences of Cyberlindnera fabianii 65, Pichia kudriavzevii 129, and Saccharomyces cerevisiae 131 isolated from fermented masau fruits in Zimbabwe.</title>
        <authorList>
            <person name="van Rijswijck I.M.H."/>
            <person name="Derks M.F.L."/>
            <person name="Abee T."/>
            <person name="de Ridder D."/>
            <person name="Smid E.J."/>
        </authorList>
    </citation>
    <scope>NUCLEOTIDE SEQUENCE [LARGE SCALE GENOMIC DNA]</scope>
    <source>
        <strain evidence="10">65</strain>
    </source>
</reference>
<dbReference type="GO" id="GO:0005789">
    <property type="term" value="C:endoplasmic reticulum membrane"/>
    <property type="evidence" value="ECO:0007669"/>
    <property type="project" value="UniProtKB-SubCell"/>
</dbReference>
<dbReference type="AlphaFoldDB" id="A0A1V2KZR2"/>
<feature type="transmembrane region" description="Helical" evidence="7">
    <location>
        <begin position="72"/>
        <end position="93"/>
    </location>
</feature>
<comment type="caution">
    <text evidence="9">The sequence shown here is derived from an EMBL/GenBank/DDBJ whole genome shotgun (WGS) entry which is preliminary data.</text>
</comment>
<dbReference type="PIRSF" id="PIRSF031032">
    <property type="entry name" value="TMP_97_prd"/>
    <property type="match status" value="1"/>
</dbReference>